<sequence length="88" mass="10011">MSPQMLTEHVTQIFSEAEIPKFPSRSCCQPSQMNSIIPEFLWLVRNKSFPLGEKMLSQLTVTGNEMSSARDIPLRGTCHIGFRVQLEK</sequence>
<comment type="caution">
    <text evidence="1">The sequence shown here is derived from an EMBL/GenBank/DDBJ whole genome shotgun (WGS) entry which is preliminary data.</text>
</comment>
<keyword evidence="2" id="KW-1185">Reference proteome</keyword>
<evidence type="ECO:0000313" key="2">
    <source>
        <dbReference type="Proteomes" id="UP001054837"/>
    </source>
</evidence>
<dbReference type="Proteomes" id="UP001054837">
    <property type="component" value="Unassembled WGS sequence"/>
</dbReference>
<dbReference type="EMBL" id="BPLQ01014937">
    <property type="protein sequence ID" value="GIY84519.1"/>
    <property type="molecule type" value="Genomic_DNA"/>
</dbReference>
<organism evidence="1 2">
    <name type="scientific">Caerostris darwini</name>
    <dbReference type="NCBI Taxonomy" id="1538125"/>
    <lineage>
        <taxon>Eukaryota</taxon>
        <taxon>Metazoa</taxon>
        <taxon>Ecdysozoa</taxon>
        <taxon>Arthropoda</taxon>
        <taxon>Chelicerata</taxon>
        <taxon>Arachnida</taxon>
        <taxon>Araneae</taxon>
        <taxon>Araneomorphae</taxon>
        <taxon>Entelegynae</taxon>
        <taxon>Araneoidea</taxon>
        <taxon>Araneidae</taxon>
        <taxon>Caerostris</taxon>
    </lineage>
</organism>
<gene>
    <name evidence="1" type="ORF">CDAR_309311</name>
</gene>
<proteinExistence type="predicted"/>
<protein>
    <submittedName>
        <fullName evidence="1">Uncharacterized protein</fullName>
    </submittedName>
</protein>
<accession>A0AAV4WQH7</accession>
<evidence type="ECO:0000313" key="1">
    <source>
        <dbReference type="EMBL" id="GIY84519.1"/>
    </source>
</evidence>
<reference evidence="1 2" key="1">
    <citation type="submission" date="2021-06" db="EMBL/GenBank/DDBJ databases">
        <title>Caerostris darwini draft genome.</title>
        <authorList>
            <person name="Kono N."/>
            <person name="Arakawa K."/>
        </authorList>
    </citation>
    <scope>NUCLEOTIDE SEQUENCE [LARGE SCALE GENOMIC DNA]</scope>
</reference>
<dbReference type="AlphaFoldDB" id="A0AAV4WQH7"/>
<name>A0AAV4WQH7_9ARAC</name>